<name>A0A4S9XJ84_AURPU</name>
<evidence type="ECO:0000313" key="7">
    <source>
        <dbReference type="Proteomes" id="UP000310039"/>
    </source>
</evidence>
<comment type="caution">
    <text evidence="6">The sequence shown here is derived from an EMBL/GenBank/DDBJ whole genome shotgun (WGS) entry which is preliminary data.</text>
</comment>
<keyword evidence="2 5" id="KW-0812">Transmembrane</keyword>
<reference evidence="6 7" key="1">
    <citation type="submission" date="2018-10" db="EMBL/GenBank/DDBJ databases">
        <title>Fifty Aureobasidium pullulans genomes reveal a recombining polyextremotolerant generalist.</title>
        <authorList>
            <person name="Gostincar C."/>
            <person name="Turk M."/>
            <person name="Zajc J."/>
            <person name="Gunde-Cimerman N."/>
        </authorList>
    </citation>
    <scope>NUCLEOTIDE SEQUENCE [LARGE SCALE GENOMIC DNA]</scope>
    <source>
        <strain evidence="6 7">EXF-3403</strain>
    </source>
</reference>
<gene>
    <name evidence="6" type="ORF">D6C84_08050</name>
</gene>
<dbReference type="SUPFAM" id="SSF144083">
    <property type="entry name" value="Magnesium transport protein CorA, transmembrane region"/>
    <property type="match status" value="1"/>
</dbReference>
<accession>A0A4S9XJ84</accession>
<dbReference type="GO" id="GO:0016020">
    <property type="term" value="C:membrane"/>
    <property type="evidence" value="ECO:0007669"/>
    <property type="project" value="UniProtKB-SubCell"/>
</dbReference>
<proteinExistence type="predicted"/>
<evidence type="ECO:0000256" key="4">
    <source>
        <dbReference type="ARBA" id="ARBA00023136"/>
    </source>
</evidence>
<feature type="transmembrane region" description="Helical" evidence="5">
    <location>
        <begin position="113"/>
        <end position="134"/>
    </location>
</feature>
<sequence length="196" mass="21777">MSRLQALEGKVQVMPNMIRSTIMLIDHLVSLNNTLYESGIYDATEQENICQALTAMRVRVDGYLATSVALETRISGIFKLVSNAMILRTQTTTANINHNALDLTKKSIQDNSVLKLATLATLFYLPGSFVAGIFGMNYFDFGDGAKLEIASNFWIYLAVTIPLTILTGLAWKLAVRRQEQKESSDQSSSAEMWDKV</sequence>
<evidence type="ECO:0000256" key="5">
    <source>
        <dbReference type="SAM" id="Phobius"/>
    </source>
</evidence>
<keyword evidence="3 5" id="KW-1133">Transmembrane helix</keyword>
<dbReference type="Gene3D" id="1.20.58.340">
    <property type="entry name" value="Magnesium transport protein CorA, transmembrane region"/>
    <property type="match status" value="1"/>
</dbReference>
<comment type="subcellular location">
    <subcellularLocation>
        <location evidence="1">Membrane</location>
        <topology evidence="1">Multi-pass membrane protein</topology>
    </subcellularLocation>
</comment>
<evidence type="ECO:0000313" key="6">
    <source>
        <dbReference type="EMBL" id="THZ78997.1"/>
    </source>
</evidence>
<dbReference type="AlphaFoldDB" id="A0A4S9XJ84"/>
<evidence type="ECO:0000256" key="3">
    <source>
        <dbReference type="ARBA" id="ARBA00022989"/>
    </source>
</evidence>
<organism evidence="6 7">
    <name type="scientific">Aureobasidium pullulans</name>
    <name type="common">Black yeast</name>
    <name type="synonym">Pullularia pullulans</name>
    <dbReference type="NCBI Taxonomy" id="5580"/>
    <lineage>
        <taxon>Eukaryota</taxon>
        <taxon>Fungi</taxon>
        <taxon>Dikarya</taxon>
        <taxon>Ascomycota</taxon>
        <taxon>Pezizomycotina</taxon>
        <taxon>Dothideomycetes</taxon>
        <taxon>Dothideomycetidae</taxon>
        <taxon>Dothideales</taxon>
        <taxon>Saccotheciaceae</taxon>
        <taxon>Aureobasidium</taxon>
    </lineage>
</organism>
<dbReference type="InterPro" id="IPR045863">
    <property type="entry name" value="CorA_TM1_TM2"/>
</dbReference>
<dbReference type="Proteomes" id="UP000310039">
    <property type="component" value="Unassembled WGS sequence"/>
</dbReference>
<feature type="transmembrane region" description="Helical" evidence="5">
    <location>
        <begin position="154"/>
        <end position="174"/>
    </location>
</feature>
<dbReference type="EMBL" id="QZBT01000152">
    <property type="protein sequence ID" value="THZ78997.1"/>
    <property type="molecule type" value="Genomic_DNA"/>
</dbReference>
<protein>
    <submittedName>
        <fullName evidence="6">Uncharacterized protein</fullName>
    </submittedName>
</protein>
<evidence type="ECO:0000256" key="2">
    <source>
        <dbReference type="ARBA" id="ARBA00022692"/>
    </source>
</evidence>
<keyword evidence="4 5" id="KW-0472">Membrane</keyword>
<evidence type="ECO:0000256" key="1">
    <source>
        <dbReference type="ARBA" id="ARBA00004141"/>
    </source>
</evidence>